<protein>
    <submittedName>
        <fullName evidence="3">Helix-turn-helix transcriptional regulator</fullName>
    </submittedName>
</protein>
<organism evidence="3 4">
    <name type="scientific">Pseudoxanthomonas putridarboris</name>
    <dbReference type="NCBI Taxonomy" id="752605"/>
    <lineage>
        <taxon>Bacteria</taxon>
        <taxon>Pseudomonadati</taxon>
        <taxon>Pseudomonadota</taxon>
        <taxon>Gammaproteobacteria</taxon>
        <taxon>Lysobacterales</taxon>
        <taxon>Lysobacteraceae</taxon>
        <taxon>Pseudoxanthomonas</taxon>
    </lineage>
</organism>
<feature type="domain" description="HigA2-like helix-turn-helix" evidence="2">
    <location>
        <begin position="49"/>
        <end position="125"/>
    </location>
</feature>
<keyword evidence="4" id="KW-1185">Reference proteome</keyword>
<dbReference type="SUPFAM" id="SSF47413">
    <property type="entry name" value="lambda repressor-like DNA-binding domains"/>
    <property type="match status" value="1"/>
</dbReference>
<reference evidence="3 4" key="1">
    <citation type="submission" date="2024-04" db="EMBL/GenBank/DDBJ databases">
        <title>Draft genome sequence of Pseudoxanthomonas putridarboris WD12.</title>
        <authorList>
            <person name="Oh J."/>
        </authorList>
    </citation>
    <scope>NUCLEOTIDE SEQUENCE [LARGE SCALE GENOMIC DNA]</scope>
    <source>
        <strain evidence="3 4">WD12</strain>
    </source>
</reference>
<feature type="compositionally biased region" description="Basic and acidic residues" evidence="1">
    <location>
        <begin position="12"/>
        <end position="23"/>
    </location>
</feature>
<dbReference type="Gene3D" id="1.10.260.40">
    <property type="entry name" value="lambda repressor-like DNA-binding domains"/>
    <property type="match status" value="1"/>
</dbReference>
<dbReference type="Pfam" id="PF13744">
    <property type="entry name" value="HTH_37"/>
    <property type="match status" value="1"/>
</dbReference>
<evidence type="ECO:0000313" key="3">
    <source>
        <dbReference type="EMBL" id="MEL1262838.1"/>
    </source>
</evidence>
<comment type="caution">
    <text evidence="3">The sequence shown here is derived from an EMBL/GenBank/DDBJ whole genome shotgun (WGS) entry which is preliminary data.</text>
</comment>
<dbReference type="RefSeq" id="WP_341724041.1">
    <property type="nucleotide sequence ID" value="NZ_JBBWWT010000001.1"/>
</dbReference>
<dbReference type="InterPro" id="IPR010982">
    <property type="entry name" value="Lambda_DNA-bd_dom_sf"/>
</dbReference>
<sequence length="128" mass="14172">MTKNFSVLETRMSPETRARSDALHRKHAAEMPLSDSHPSEAYASVWDALSDKSAEAANLRVRSELMQQLSAVIQGRGWTPAEAAHYSGVDPSRVDDLLRGSISRFSLDALVDISAKLGQQVRIRLEPR</sequence>
<evidence type="ECO:0000313" key="4">
    <source>
        <dbReference type="Proteomes" id="UP001459204"/>
    </source>
</evidence>
<name>A0ABU9IV39_9GAMM</name>
<proteinExistence type="predicted"/>
<dbReference type="Proteomes" id="UP001459204">
    <property type="component" value="Unassembled WGS sequence"/>
</dbReference>
<gene>
    <name evidence="3" type="ORF">AAD027_00425</name>
</gene>
<evidence type="ECO:0000259" key="2">
    <source>
        <dbReference type="Pfam" id="PF13744"/>
    </source>
</evidence>
<accession>A0ABU9IV39</accession>
<dbReference type="InterPro" id="IPR039554">
    <property type="entry name" value="HigA2-like_HTH"/>
</dbReference>
<evidence type="ECO:0000256" key="1">
    <source>
        <dbReference type="SAM" id="MobiDB-lite"/>
    </source>
</evidence>
<feature type="region of interest" description="Disordered" evidence="1">
    <location>
        <begin position="1"/>
        <end position="36"/>
    </location>
</feature>
<dbReference type="EMBL" id="JBBWWT010000001">
    <property type="protein sequence ID" value="MEL1262838.1"/>
    <property type="molecule type" value="Genomic_DNA"/>
</dbReference>